<dbReference type="STRING" id="634177.GLX_14410"/>
<dbReference type="KEGG" id="gxy:GLX_14410"/>
<dbReference type="eggNOG" id="COG1199">
    <property type="taxonomic scope" value="Bacteria"/>
</dbReference>
<feature type="compositionally biased region" description="Polar residues" evidence="1">
    <location>
        <begin position="453"/>
        <end position="462"/>
    </location>
</feature>
<name>G2I6V6_KOMMN</name>
<evidence type="ECO:0000313" key="2">
    <source>
        <dbReference type="EMBL" id="BAK83853.1"/>
    </source>
</evidence>
<proteinExistence type="predicted"/>
<sequence length="797" mass="90741">MAQYFKINAPCGAGKTYALPRIINYIHDKDKIAVISQPKIDNLKETETTLSGLGFSVFRFDSEKNTSPVSDIIGFLSGSPKKTDILLVTHAGLMEAISGLGHTNTCLDRFVLIIDEAPAIFGTHNIQLKQHFRLITDNVSLVNDKKTISECNVKNPQPLKKFRDDQTRDDINAVMGPISKILLDPTIEVSTLTSNFKNPTTSHLEFFWHRTPEIFDSFNAVIMMSADFDQSICHNVWSKKYNVTFTDMTSKVQLRYDKHTNTDNTTIHFFMARKYSKKLGSSDNYNVHNQMVGIIERIINGQDCLTILNNDINTDVEEAIRLPTHFIVKNVTIPNPDSTSVISSYVHGLNQYQHINNVAFLASLNLPDQAETYLMGLGLNEVEIEQGILLASTYQAVSRTSIRNPDNNAERHIFVPDSRSMDFLQERFPQASIVCHESEMFLPEENHGGRPPLSSSGAMTQAQRDEQKQERKRIKDECQWLLNEIEWNDSSKFDACIIDDIKTTGIVKRLEFNDADEIIDFFKKEENFTSYDKKTPNRLIWPALVDTNPLDSGTRFGKNNVLFSSFIMLDKDEGYPGHDMTMDDFRQTFPEIKMCMYQTYSGPGNFRVVIPLERPVTGEAWEVLTREISRIMYEKGFKDKGGNLPFDDSKYNCASKFYLPNHEPMTDMDFRLYDGEVLDPFDIIDKALVVDKKHKDQPLTPEERVVALNAFKARLSSEGKNQGDYIQSKIEDFESLPDGSGRYAKFFGLGCILARNGFDETEIRDTLMACRYTGLIAKNKAQRIESIIKSLRKRGLL</sequence>
<dbReference type="InterPro" id="IPR027417">
    <property type="entry name" value="P-loop_NTPase"/>
</dbReference>
<feature type="region of interest" description="Disordered" evidence="1">
    <location>
        <begin position="444"/>
        <end position="470"/>
    </location>
</feature>
<dbReference type="HOGENOM" id="CLU_017303_0_0_5"/>
<reference evidence="3" key="1">
    <citation type="journal article" date="2011" name="J. Bacteriol.">
        <title>Complete genome sequence of NBRC 3288, a unique cellulose-nonproducing strain of Gluconacetobacter xylinus isolated from vinegar.</title>
        <authorList>
            <person name="Ogino H."/>
            <person name="Azuma Y."/>
            <person name="Hosoyama A."/>
            <person name="Nakazawa H."/>
            <person name="Matsutani M."/>
            <person name="Hasegawa A."/>
            <person name="Otsuyama K."/>
            <person name="Matsushita K."/>
            <person name="Fujita N."/>
            <person name="Shirai M."/>
        </authorList>
    </citation>
    <scope>NUCLEOTIDE SEQUENCE [LARGE SCALE GENOMIC DNA]</scope>
    <source>
        <strain evidence="3">NBRC 3288 / BCRC 11682 / LMG 1693</strain>
    </source>
</reference>
<dbReference type="SUPFAM" id="SSF52540">
    <property type="entry name" value="P-loop containing nucleoside triphosphate hydrolases"/>
    <property type="match status" value="1"/>
</dbReference>
<organism evidence="2 3">
    <name type="scientific">Komagataeibacter medellinensis (strain NBRC 3288 / BCRC 11682 / LMG 1693 / Kondo 51)</name>
    <name type="common">Gluconacetobacter medellinensis</name>
    <dbReference type="NCBI Taxonomy" id="634177"/>
    <lineage>
        <taxon>Bacteria</taxon>
        <taxon>Pseudomonadati</taxon>
        <taxon>Pseudomonadota</taxon>
        <taxon>Alphaproteobacteria</taxon>
        <taxon>Acetobacterales</taxon>
        <taxon>Acetobacteraceae</taxon>
        <taxon>Komagataeibacter</taxon>
    </lineage>
</organism>
<dbReference type="Proteomes" id="UP000009044">
    <property type="component" value="Chromosome"/>
</dbReference>
<protein>
    <recommendedName>
        <fullName evidence="4">Helicase/UvrB N-terminal domain-containing protein</fullName>
    </recommendedName>
</protein>
<dbReference type="PATRIC" id="fig|634177.7.peg.1652"/>
<evidence type="ECO:0008006" key="4">
    <source>
        <dbReference type="Google" id="ProtNLM"/>
    </source>
</evidence>
<dbReference type="AlphaFoldDB" id="G2I6V6"/>
<evidence type="ECO:0000313" key="3">
    <source>
        <dbReference type="Proteomes" id="UP000009044"/>
    </source>
</evidence>
<dbReference type="Gene3D" id="3.40.50.300">
    <property type="entry name" value="P-loop containing nucleotide triphosphate hydrolases"/>
    <property type="match status" value="1"/>
</dbReference>
<accession>G2I6V6</accession>
<evidence type="ECO:0000256" key="1">
    <source>
        <dbReference type="SAM" id="MobiDB-lite"/>
    </source>
</evidence>
<gene>
    <name evidence="2" type="ordered locus">GLX_14410</name>
</gene>
<dbReference type="EMBL" id="AP012159">
    <property type="protein sequence ID" value="BAK83853.1"/>
    <property type="molecule type" value="Genomic_DNA"/>
</dbReference>
<dbReference type="RefSeq" id="WP_014105396.1">
    <property type="nucleotide sequence ID" value="NC_016027.1"/>
</dbReference>